<keyword evidence="1" id="KW-0812">Transmembrane</keyword>
<keyword evidence="2" id="KW-1185">Reference proteome</keyword>
<evidence type="ECO:0000313" key="2">
    <source>
        <dbReference type="Proteomes" id="UP001279410"/>
    </source>
</evidence>
<reference evidence="1" key="1">
    <citation type="submission" date="2022-08" db="EMBL/GenBank/DDBJ databases">
        <title>Genome sequencing of akame (Lates japonicus).</title>
        <authorList>
            <person name="Hashiguchi Y."/>
            <person name="Takahashi H."/>
        </authorList>
    </citation>
    <scope>NUCLEOTIDE SEQUENCE</scope>
    <source>
        <strain evidence="1">Kochi</strain>
    </source>
</reference>
<organism evidence="1 2">
    <name type="scientific">Lates japonicus</name>
    <name type="common">Japanese lates</name>
    <dbReference type="NCBI Taxonomy" id="270547"/>
    <lineage>
        <taxon>Eukaryota</taxon>
        <taxon>Metazoa</taxon>
        <taxon>Chordata</taxon>
        <taxon>Craniata</taxon>
        <taxon>Vertebrata</taxon>
        <taxon>Euteleostomi</taxon>
        <taxon>Actinopterygii</taxon>
        <taxon>Neopterygii</taxon>
        <taxon>Teleostei</taxon>
        <taxon>Neoteleostei</taxon>
        <taxon>Acanthomorphata</taxon>
        <taxon>Carangaria</taxon>
        <taxon>Carangaria incertae sedis</taxon>
        <taxon>Centropomidae</taxon>
        <taxon>Lates</taxon>
    </lineage>
</organism>
<dbReference type="Proteomes" id="UP001279410">
    <property type="component" value="Unassembled WGS sequence"/>
</dbReference>
<dbReference type="AlphaFoldDB" id="A0AAD3NN51"/>
<dbReference type="GO" id="GO:0016301">
    <property type="term" value="F:kinase activity"/>
    <property type="evidence" value="ECO:0007669"/>
    <property type="project" value="UniProtKB-KW"/>
</dbReference>
<protein>
    <submittedName>
        <fullName evidence="1">Tyrosine-protein kinase transmembrane receptor ROR2</fullName>
    </submittedName>
</protein>
<gene>
    <name evidence="1" type="ORF">AKAME5_002541600</name>
</gene>
<name>A0AAD3NN51_LATJO</name>
<sequence length="138" mass="15042">MTPVVQGAVFANHPQDRGRIKATHIRIRTPCIRMAIISVSPNSFKVISATGVLYVKLGLMPTLGPDEPSHEKGFCQPYRGIASARFIGNQSIYVESLQMQGESENRITAAFTMIGTSTHPSDQCSRLIFHPSATPSSQ</sequence>
<keyword evidence="1" id="KW-0472">Membrane</keyword>
<proteinExistence type="predicted"/>
<evidence type="ECO:0000313" key="1">
    <source>
        <dbReference type="EMBL" id="GLD74089.1"/>
    </source>
</evidence>
<dbReference type="EMBL" id="BRZM01001988">
    <property type="protein sequence ID" value="GLD74089.1"/>
    <property type="molecule type" value="Genomic_DNA"/>
</dbReference>
<comment type="caution">
    <text evidence="1">The sequence shown here is derived from an EMBL/GenBank/DDBJ whole genome shotgun (WGS) entry which is preliminary data.</text>
</comment>
<accession>A0AAD3NN51</accession>
<keyword evidence="1" id="KW-0808">Transferase</keyword>
<keyword evidence="1" id="KW-0418">Kinase</keyword>
<keyword evidence="1" id="KW-0675">Receptor</keyword>